<feature type="domain" description="PucR C-terminal helix-turn-helix" evidence="1">
    <location>
        <begin position="446"/>
        <end position="504"/>
    </location>
</feature>
<dbReference type="AlphaFoldDB" id="A0A4Q2EEL5"/>
<sequence length="513" mass="54327">MNLLTLAGLLALPDNGGLAVVRPREAEPDQLPSVWDGIVWSLDARDLTAVPGGLAILGVEPPSEPWQQDALIRRVHDLGFTGLALPRGHRLGEGTRRLGQRLGLQLMAVEDSLTLARACWHLSEGKDALTLDYVRKVARSIAYPADNLADLLRHLSSGLGHGVALVDAEGVLASAGGYVAPELLRAMDFAPWLDFVTDPPFTAASVRVDSASRTGLRFVIFGQGMERAHLAALGVAAEVAMPAVAARLLIDEVADVNDVAVASGLLREFLESPGRIEDDLSRRMIERGWRTGGVHLGFRIIGRGRIDALALLRVVKAELSGLAIDSHATTSGGGVSGWLTFGAEPPPPELERWVAALRGLHAILQCRFNIATGVGTLESGGVGLAATIDEAGDAARIAVNRSATGHFVRVDTLGLEQLLLAWSEADTFIPAARALLAPLLEPGSELLATVSAYLNHESAVAPTAHALGLHRNTVAQRIARAQELLGLDLANPETRLAVQLACRALSTRAEGKE</sequence>
<evidence type="ECO:0000313" key="3">
    <source>
        <dbReference type="Proteomes" id="UP000290624"/>
    </source>
</evidence>
<dbReference type="PANTHER" id="PTHR33744:SF7">
    <property type="entry name" value="PUCR FAMILY TRANSCRIPTIONAL REGULATOR"/>
    <property type="match status" value="1"/>
</dbReference>
<accession>A0A4Q2EEL5</accession>
<comment type="caution">
    <text evidence="2">The sequence shown here is derived from an EMBL/GenBank/DDBJ whole genome shotgun (WGS) entry which is preliminary data.</text>
</comment>
<organism evidence="2 3">
    <name type="scientific">Propioniciclava flava</name>
    <dbReference type="NCBI Taxonomy" id="2072026"/>
    <lineage>
        <taxon>Bacteria</taxon>
        <taxon>Bacillati</taxon>
        <taxon>Actinomycetota</taxon>
        <taxon>Actinomycetes</taxon>
        <taxon>Propionibacteriales</taxon>
        <taxon>Propionibacteriaceae</taxon>
        <taxon>Propioniciclava</taxon>
    </lineage>
</organism>
<dbReference type="Proteomes" id="UP000290624">
    <property type="component" value="Unassembled WGS sequence"/>
</dbReference>
<proteinExistence type="predicted"/>
<name>A0A4Q2EEL5_9ACTN</name>
<dbReference type="Pfam" id="PF13556">
    <property type="entry name" value="HTH_30"/>
    <property type="match status" value="1"/>
</dbReference>
<dbReference type="OrthoDB" id="3190266at2"/>
<dbReference type="EMBL" id="PPCV01000005">
    <property type="protein sequence ID" value="RXW32030.1"/>
    <property type="molecule type" value="Genomic_DNA"/>
</dbReference>
<dbReference type="Gene3D" id="1.10.10.2840">
    <property type="entry name" value="PucR C-terminal helix-turn-helix domain"/>
    <property type="match status" value="1"/>
</dbReference>
<dbReference type="PANTHER" id="PTHR33744">
    <property type="entry name" value="CARBOHYDRATE DIACID REGULATOR"/>
    <property type="match status" value="1"/>
</dbReference>
<dbReference type="RefSeq" id="WP_129458770.1">
    <property type="nucleotide sequence ID" value="NZ_PPCV01000005.1"/>
</dbReference>
<dbReference type="InterPro" id="IPR025736">
    <property type="entry name" value="PucR_C-HTH_dom"/>
</dbReference>
<reference evidence="2 3" key="1">
    <citation type="submission" date="2018-01" db="EMBL/GenBank/DDBJ databases">
        <title>Lactibacter flavus gen. nov., sp. nov., a novel bacterium of the family Propionibacteriaceae isolated from raw milk and dairy products.</title>
        <authorList>
            <person name="Wenning M."/>
            <person name="Breitenwieser F."/>
            <person name="Huptas C."/>
            <person name="von Neubeck M."/>
            <person name="Busse H.-J."/>
            <person name="Scherer S."/>
        </authorList>
    </citation>
    <scope>NUCLEOTIDE SEQUENCE [LARGE SCALE GENOMIC DNA]</scope>
    <source>
        <strain evidence="2 3">VG341</strain>
    </source>
</reference>
<evidence type="ECO:0000313" key="2">
    <source>
        <dbReference type="EMBL" id="RXW32030.1"/>
    </source>
</evidence>
<evidence type="ECO:0000259" key="1">
    <source>
        <dbReference type="Pfam" id="PF13556"/>
    </source>
</evidence>
<dbReference type="InterPro" id="IPR051448">
    <property type="entry name" value="CdaR-like_regulators"/>
</dbReference>
<keyword evidence="3" id="KW-1185">Reference proteome</keyword>
<protein>
    <submittedName>
        <fullName evidence="2">PucR family transcriptional regulator</fullName>
    </submittedName>
</protein>
<dbReference type="InterPro" id="IPR042070">
    <property type="entry name" value="PucR_C-HTH_sf"/>
</dbReference>
<gene>
    <name evidence="2" type="ORF">C1706_08260</name>
</gene>